<dbReference type="GO" id="GO:0016020">
    <property type="term" value="C:membrane"/>
    <property type="evidence" value="ECO:0007669"/>
    <property type="project" value="UniProtKB-SubCell"/>
</dbReference>
<dbReference type="GO" id="GO:0009847">
    <property type="term" value="P:spore germination"/>
    <property type="evidence" value="ECO:0007669"/>
    <property type="project" value="InterPro"/>
</dbReference>
<evidence type="ECO:0000259" key="9">
    <source>
        <dbReference type="Pfam" id="PF05504"/>
    </source>
</evidence>
<comment type="subcellular location">
    <subcellularLocation>
        <location evidence="1">Membrane</location>
        <topology evidence="1">Lipid-anchor</topology>
    </subcellularLocation>
</comment>
<dbReference type="Gene3D" id="3.30.300.210">
    <property type="entry name" value="Nutrient germinant receptor protein C, domain 3"/>
    <property type="match status" value="1"/>
</dbReference>
<evidence type="ECO:0000256" key="2">
    <source>
        <dbReference type="ARBA" id="ARBA00007886"/>
    </source>
</evidence>
<protein>
    <recommendedName>
        <fullName evidence="13">Germination protein, Ger(X)C family</fullName>
    </recommendedName>
</protein>
<feature type="signal peptide" evidence="8">
    <location>
        <begin position="1"/>
        <end position="22"/>
    </location>
</feature>
<keyword evidence="4 8" id="KW-0732">Signal</keyword>
<dbReference type="Pfam" id="PF25198">
    <property type="entry name" value="Spore_GerAC_N"/>
    <property type="match status" value="1"/>
</dbReference>
<organism evidence="11 12">
    <name type="scientific">Candidatus Pullichristensenella stercorigallinarum</name>
    <dbReference type="NCBI Taxonomy" id="2840909"/>
    <lineage>
        <taxon>Bacteria</taxon>
        <taxon>Bacillati</taxon>
        <taxon>Bacillota</taxon>
        <taxon>Clostridia</taxon>
        <taxon>Candidatus Pullichristensenella</taxon>
    </lineage>
</organism>
<keyword evidence="3" id="KW-0309">Germination</keyword>
<feature type="chain" id="PRO_5039689045" description="Germination protein, Ger(X)C family" evidence="8">
    <location>
        <begin position="23"/>
        <end position="381"/>
    </location>
</feature>
<dbReference type="AlphaFoldDB" id="A0A9D0ZJN5"/>
<dbReference type="InterPro" id="IPR038501">
    <property type="entry name" value="Spore_GerAC_C_sf"/>
</dbReference>
<evidence type="ECO:0000256" key="5">
    <source>
        <dbReference type="ARBA" id="ARBA00023136"/>
    </source>
</evidence>
<evidence type="ECO:0000259" key="10">
    <source>
        <dbReference type="Pfam" id="PF25198"/>
    </source>
</evidence>
<feature type="domain" description="Spore germination protein N-terminal" evidence="10">
    <location>
        <begin position="22"/>
        <end position="186"/>
    </location>
</feature>
<evidence type="ECO:0000256" key="4">
    <source>
        <dbReference type="ARBA" id="ARBA00022729"/>
    </source>
</evidence>
<evidence type="ECO:0000256" key="6">
    <source>
        <dbReference type="ARBA" id="ARBA00023139"/>
    </source>
</evidence>
<dbReference type="InterPro" id="IPR046953">
    <property type="entry name" value="Spore_GerAC-like_C"/>
</dbReference>
<dbReference type="PROSITE" id="PS51257">
    <property type="entry name" value="PROKAR_LIPOPROTEIN"/>
    <property type="match status" value="1"/>
</dbReference>
<evidence type="ECO:0000256" key="7">
    <source>
        <dbReference type="ARBA" id="ARBA00023288"/>
    </source>
</evidence>
<feature type="domain" description="Spore germination GerAC-like C-terminal" evidence="9">
    <location>
        <begin position="235"/>
        <end position="381"/>
    </location>
</feature>
<comment type="similarity">
    <text evidence="2">Belongs to the GerABKC lipoprotein family.</text>
</comment>
<keyword evidence="6" id="KW-0564">Palmitate</keyword>
<evidence type="ECO:0000313" key="12">
    <source>
        <dbReference type="Proteomes" id="UP000824260"/>
    </source>
</evidence>
<dbReference type="PANTHER" id="PTHR35789:SF1">
    <property type="entry name" value="SPORE GERMINATION PROTEIN B3"/>
    <property type="match status" value="1"/>
</dbReference>
<keyword evidence="5" id="KW-0472">Membrane</keyword>
<evidence type="ECO:0008006" key="13">
    <source>
        <dbReference type="Google" id="ProtNLM"/>
    </source>
</evidence>
<gene>
    <name evidence="11" type="ORF">IAA52_01075</name>
</gene>
<reference evidence="11" key="1">
    <citation type="submission" date="2020-10" db="EMBL/GenBank/DDBJ databases">
        <authorList>
            <person name="Gilroy R."/>
        </authorList>
    </citation>
    <scope>NUCLEOTIDE SEQUENCE</scope>
    <source>
        <strain evidence="11">ChiSjej6B24-2974</strain>
    </source>
</reference>
<dbReference type="EMBL" id="DVFZ01000012">
    <property type="protein sequence ID" value="HIQ81673.1"/>
    <property type="molecule type" value="Genomic_DNA"/>
</dbReference>
<reference evidence="11" key="2">
    <citation type="journal article" date="2021" name="PeerJ">
        <title>Extensive microbial diversity within the chicken gut microbiome revealed by metagenomics and culture.</title>
        <authorList>
            <person name="Gilroy R."/>
            <person name="Ravi A."/>
            <person name="Getino M."/>
            <person name="Pursley I."/>
            <person name="Horton D.L."/>
            <person name="Alikhan N.F."/>
            <person name="Baker D."/>
            <person name="Gharbi K."/>
            <person name="Hall N."/>
            <person name="Watson M."/>
            <person name="Adriaenssens E.M."/>
            <person name="Foster-Nyarko E."/>
            <person name="Jarju S."/>
            <person name="Secka A."/>
            <person name="Antonio M."/>
            <person name="Oren A."/>
            <person name="Chaudhuri R.R."/>
            <person name="La Ragione R."/>
            <person name="Hildebrand F."/>
            <person name="Pallen M.J."/>
        </authorList>
    </citation>
    <scope>NUCLEOTIDE SEQUENCE</scope>
    <source>
        <strain evidence="11">ChiSjej6B24-2974</strain>
    </source>
</reference>
<evidence type="ECO:0000313" key="11">
    <source>
        <dbReference type="EMBL" id="HIQ81673.1"/>
    </source>
</evidence>
<evidence type="ECO:0000256" key="8">
    <source>
        <dbReference type="SAM" id="SignalP"/>
    </source>
</evidence>
<dbReference type="Proteomes" id="UP000824260">
    <property type="component" value="Unassembled WGS sequence"/>
</dbReference>
<evidence type="ECO:0000256" key="3">
    <source>
        <dbReference type="ARBA" id="ARBA00022544"/>
    </source>
</evidence>
<dbReference type="InterPro" id="IPR057336">
    <property type="entry name" value="GerAC_N"/>
</dbReference>
<evidence type="ECO:0000256" key="1">
    <source>
        <dbReference type="ARBA" id="ARBA00004635"/>
    </source>
</evidence>
<keyword evidence="7" id="KW-0449">Lipoprotein</keyword>
<accession>A0A9D0ZJN5</accession>
<sequence length="381" mass="41441">MRALKITALLLLAAFLGGCTQARQVESIAFAIILGADLTEEGNIELTVQIPKIGGKSSESGQDQGGGGNSDYLIASARGATFTDALMALEITVPRDLSLTQVKLMVVSEELARHEKFFNFAESLAKLDQSCSSAYLAVCRDSAKEFVSKQEPVIGMRVSLGILAMFEHHRTRGYITGANFADFYYDGVSVFSDPVAILCATTKEGPDEPTSESSLEDIMPENVPAESENENEYVGTALFRDGLMVGELDGLETSLVNAVRGAPIFFGYSLDGFPISLQSHDISGLEIYEDENGTTRIGFTLRFNVIADLKSPPVEALKETLHADLLRLLEKCQTLGVEPFGFASHAATRFASLADWLEYDWPERFANAEFDVDIDITVTDT</sequence>
<dbReference type="Pfam" id="PF05504">
    <property type="entry name" value="Spore_GerAC"/>
    <property type="match status" value="1"/>
</dbReference>
<name>A0A9D0ZJN5_9FIRM</name>
<comment type="caution">
    <text evidence="11">The sequence shown here is derived from an EMBL/GenBank/DDBJ whole genome shotgun (WGS) entry which is preliminary data.</text>
</comment>
<proteinExistence type="inferred from homology"/>
<dbReference type="PANTHER" id="PTHR35789">
    <property type="entry name" value="SPORE GERMINATION PROTEIN B3"/>
    <property type="match status" value="1"/>
</dbReference>
<dbReference type="InterPro" id="IPR008844">
    <property type="entry name" value="Spore_GerAC-like"/>
</dbReference>